<dbReference type="PROSITE" id="PS01102">
    <property type="entry name" value="ZF_DKSA_1"/>
    <property type="match status" value="1"/>
</dbReference>
<evidence type="ECO:0000256" key="1">
    <source>
        <dbReference type="ARBA" id="ARBA00022723"/>
    </source>
</evidence>
<evidence type="ECO:0000259" key="5">
    <source>
        <dbReference type="Pfam" id="PF01258"/>
    </source>
</evidence>
<gene>
    <name evidence="6" type="ORF">NB703_003473</name>
</gene>
<feature type="domain" description="Zinc finger DksA/TraR C4-type" evidence="5">
    <location>
        <begin position="46"/>
        <end position="76"/>
    </location>
</feature>
<dbReference type="InterPro" id="IPR000962">
    <property type="entry name" value="Znf_DskA_TraR"/>
</dbReference>
<dbReference type="Gene3D" id="1.20.120.910">
    <property type="entry name" value="DksA, coiled-coil domain"/>
    <property type="match status" value="1"/>
</dbReference>
<keyword evidence="3" id="KW-0862">Zinc</keyword>
<organism evidence="6 7">
    <name type="scientific">Pantoea ananas</name>
    <name type="common">Erwinia uredovora</name>
    <dbReference type="NCBI Taxonomy" id="553"/>
    <lineage>
        <taxon>Bacteria</taxon>
        <taxon>Pseudomonadati</taxon>
        <taxon>Pseudomonadota</taxon>
        <taxon>Gammaproteobacteria</taxon>
        <taxon>Enterobacterales</taxon>
        <taxon>Erwiniaceae</taxon>
        <taxon>Pantoea</taxon>
    </lineage>
</organism>
<evidence type="ECO:0000256" key="2">
    <source>
        <dbReference type="ARBA" id="ARBA00022771"/>
    </source>
</evidence>
<dbReference type="Pfam" id="PF01258">
    <property type="entry name" value="zf-dskA_traR"/>
    <property type="match status" value="1"/>
</dbReference>
<comment type="caution">
    <text evidence="6">The sequence shown here is derived from an EMBL/GenBank/DDBJ whole genome shotgun (WGS) entry which is preliminary data.</text>
</comment>
<dbReference type="GO" id="GO:1900378">
    <property type="term" value="P:positive regulation of secondary metabolite biosynthetic process"/>
    <property type="evidence" value="ECO:0007669"/>
    <property type="project" value="TreeGrafter"/>
</dbReference>
<protein>
    <submittedName>
        <fullName evidence="6">Protein TraR</fullName>
    </submittedName>
</protein>
<dbReference type="InterPro" id="IPR020458">
    <property type="entry name" value="Znf_DskA_TraR_CS"/>
</dbReference>
<evidence type="ECO:0000256" key="3">
    <source>
        <dbReference type="ARBA" id="ARBA00022833"/>
    </source>
</evidence>
<reference evidence="6" key="1">
    <citation type="submission" date="2022-06" db="EMBL/GenBank/DDBJ databases">
        <title>Dynamics of rice microbiomes reveals core vertical transmitted seed endophytes.</title>
        <authorList>
            <person name="Liao K."/>
            <person name="Zhang X."/>
        </authorList>
    </citation>
    <scope>NUCLEOTIDE SEQUENCE</scope>
    <source>
        <strain evidence="6">JT1-17</strain>
    </source>
</reference>
<accession>A0AAJ1D183</accession>
<feature type="zinc finger region" description="dksA C4-type" evidence="4">
    <location>
        <begin position="46"/>
        <end position="70"/>
    </location>
</feature>
<dbReference type="Proteomes" id="UP001208888">
    <property type="component" value="Unassembled WGS sequence"/>
</dbReference>
<evidence type="ECO:0000313" key="6">
    <source>
        <dbReference type="EMBL" id="MCW0345380.1"/>
    </source>
</evidence>
<dbReference type="PROSITE" id="PS51128">
    <property type="entry name" value="ZF_DKSA_2"/>
    <property type="match status" value="1"/>
</dbReference>
<keyword evidence="2" id="KW-0863">Zinc-finger</keyword>
<name>A0AAJ1D183_PANAN</name>
<evidence type="ECO:0000313" key="7">
    <source>
        <dbReference type="Proteomes" id="UP001208888"/>
    </source>
</evidence>
<dbReference type="AlphaFoldDB" id="A0AAJ1D183"/>
<evidence type="ECO:0000256" key="4">
    <source>
        <dbReference type="PROSITE-ProRule" id="PRU00510"/>
    </source>
</evidence>
<dbReference type="GO" id="GO:0008270">
    <property type="term" value="F:zinc ion binding"/>
    <property type="evidence" value="ECO:0007669"/>
    <property type="project" value="UniProtKB-KW"/>
</dbReference>
<proteinExistence type="predicted"/>
<dbReference type="EMBL" id="JANFVX010000014">
    <property type="protein sequence ID" value="MCW0345380.1"/>
    <property type="molecule type" value="Genomic_DNA"/>
</dbReference>
<keyword evidence="1" id="KW-0479">Metal-binding</keyword>
<dbReference type="PANTHER" id="PTHR38777:SF1">
    <property type="entry name" value="DNAK SUPPRESSOR PROTEIN"/>
    <property type="match status" value="1"/>
</dbReference>
<dbReference type="RefSeq" id="WP_376707232.1">
    <property type="nucleotide sequence ID" value="NZ_CP060818.1"/>
</dbReference>
<dbReference type="PANTHER" id="PTHR38777">
    <property type="entry name" value="FELS-2 PROPHAGE PROTEIN"/>
    <property type="match status" value="1"/>
</dbReference>
<sequence>MSVEWKKMSEDLNDELAQASTAQLTQRGIDAIRLRLRTGEPSKDACECCAADIPPARQRAVPGVRFCTRCQEVSEKKSRHIAAGR</sequence>
<dbReference type="SUPFAM" id="SSF57716">
    <property type="entry name" value="Glucocorticoid receptor-like (DNA-binding domain)"/>
    <property type="match status" value="1"/>
</dbReference>